<evidence type="ECO:0000256" key="3">
    <source>
        <dbReference type="ARBA" id="ARBA00023018"/>
    </source>
</evidence>
<evidence type="ECO:0000256" key="7">
    <source>
        <dbReference type="SAM" id="MobiDB-lite"/>
    </source>
</evidence>
<reference evidence="10" key="1">
    <citation type="submission" date="2021-03" db="EMBL/GenBank/DDBJ databases">
        <authorList>
            <person name="Bekaert M."/>
        </authorList>
    </citation>
    <scope>NUCLEOTIDE SEQUENCE</scope>
</reference>
<gene>
    <name evidence="10" type="ORF">MEDL_20437</name>
</gene>
<dbReference type="InterPro" id="IPR035969">
    <property type="entry name" value="Rab-GAP_TBC_sf"/>
</dbReference>
<dbReference type="Gene3D" id="1.10.472.80">
    <property type="entry name" value="Ypt/Rab-GAP domain of gyp1p, domain 3"/>
    <property type="match status" value="1"/>
</dbReference>
<dbReference type="SUPFAM" id="SSF47923">
    <property type="entry name" value="Ypt/Rab-GAP domain of gyp1p"/>
    <property type="match status" value="2"/>
</dbReference>
<evidence type="ECO:0000256" key="2">
    <source>
        <dbReference type="ARBA" id="ARBA00004184"/>
    </source>
</evidence>
<keyword evidence="4" id="KW-0472">Membrane</keyword>
<dbReference type="SMART" id="SM00584">
    <property type="entry name" value="TLDc"/>
    <property type="match status" value="1"/>
</dbReference>
<protein>
    <submittedName>
        <fullName evidence="10">TBC1D24</fullName>
    </submittedName>
</protein>
<evidence type="ECO:0000256" key="1">
    <source>
        <dbReference type="ARBA" id="ARBA00004156"/>
    </source>
</evidence>
<feature type="region of interest" description="Disordered" evidence="7">
    <location>
        <begin position="1"/>
        <end position="33"/>
    </location>
</feature>
<dbReference type="AlphaFoldDB" id="A0A8S3RBZ3"/>
<dbReference type="PROSITE" id="PS50086">
    <property type="entry name" value="TBC_RABGAP"/>
    <property type="match status" value="1"/>
</dbReference>
<evidence type="ECO:0000259" key="9">
    <source>
        <dbReference type="PROSITE" id="PS51886"/>
    </source>
</evidence>
<dbReference type="PANTHER" id="PTHR23354">
    <property type="entry name" value="NUCLEOLAR PROTEIN 7/ESTROGEN RECEPTOR COACTIVATOR-RELATED"/>
    <property type="match status" value="1"/>
</dbReference>
<evidence type="ECO:0000313" key="10">
    <source>
        <dbReference type="EMBL" id="CAG2206084.1"/>
    </source>
</evidence>
<dbReference type="GO" id="GO:0030659">
    <property type="term" value="C:cytoplasmic vesicle membrane"/>
    <property type="evidence" value="ECO:0007669"/>
    <property type="project" value="UniProtKB-SubCell"/>
</dbReference>
<sequence length="597" mass="68608">MHAVIERDKLISESSQKEEDKNEKEEKKEVIDTQEEIVKSQEELGNSLDEVINNQYEIVAAETVVSGFSELVDKSAREITFSEEYYTSNANDYDSYGAVMTGLKNNDLAVVKHVLRTNSWLPNHPCRETLWMQICKYLHKAKGDVYTELEGDLLGDRKIKDVQLPSFVDFDNLMTYHLSVDGVQQLHKILAILHHTNPDITYSPLLYPLLGIFLHYMTPSDAYNCIYGLLTSKETFIIQTKVAYEASKRVMRDLTKKFAKSAYVHLVRNCNTKDIDTVFDSWLWWLFSGLPFHYMIRVVDCFLLEGVKVFYRTALSILILFTKYSGKRTSGAPRDFNALSSVPQNLLQFCQEMPFKVEKLLKVGFGIRGLTRKEIKKLQLKHEMYLNSRNFLNHEMHRVASHHSITRSTSGPLALHNISTINSSVITSDMLYTIWTWLPARFAVCQPELLYTSEEHGTSLMTLYSRVESYQPTLIFIKTTTDEVFGAFCSNYWRDRRQSSRKLCYFGTGETFIFTLSPKKKKYECVGLHEEEIPNTAHMFLAGDNSVLTIGGGHGEAIQLDANLEHCRSQHCDTFDNEPLCSNQDFTCKVVEVYGFH</sequence>
<dbReference type="PANTHER" id="PTHR23354:SF122">
    <property type="entry name" value="GTPASE-ACTIVATING PROTEIN SKYWALKER"/>
    <property type="match status" value="1"/>
</dbReference>
<evidence type="ECO:0000256" key="6">
    <source>
        <dbReference type="ARBA" id="ARBA00034103"/>
    </source>
</evidence>
<dbReference type="InterPro" id="IPR006571">
    <property type="entry name" value="TLDc_dom"/>
</dbReference>
<organism evidence="10 11">
    <name type="scientific">Mytilus edulis</name>
    <name type="common">Blue mussel</name>
    <dbReference type="NCBI Taxonomy" id="6550"/>
    <lineage>
        <taxon>Eukaryota</taxon>
        <taxon>Metazoa</taxon>
        <taxon>Spiralia</taxon>
        <taxon>Lophotrochozoa</taxon>
        <taxon>Mollusca</taxon>
        <taxon>Bivalvia</taxon>
        <taxon>Autobranchia</taxon>
        <taxon>Pteriomorphia</taxon>
        <taxon>Mytilida</taxon>
        <taxon>Mytiloidea</taxon>
        <taxon>Mytilidae</taxon>
        <taxon>Mytilinae</taxon>
        <taxon>Mytilus</taxon>
    </lineage>
</organism>
<dbReference type="EMBL" id="CAJPWZ010001038">
    <property type="protein sequence ID" value="CAG2206084.1"/>
    <property type="molecule type" value="Genomic_DNA"/>
</dbReference>
<dbReference type="InterPro" id="IPR000195">
    <property type="entry name" value="Rab-GAP-TBC_dom"/>
</dbReference>
<comment type="caution">
    <text evidence="10">The sequence shown here is derived from an EMBL/GenBank/DDBJ whole genome shotgun (WGS) entry which is preliminary data.</text>
</comment>
<dbReference type="Pfam" id="PF07534">
    <property type="entry name" value="TLD"/>
    <property type="match status" value="1"/>
</dbReference>
<proteinExistence type="predicted"/>
<feature type="domain" description="Rab-GAP TBC" evidence="8">
    <location>
        <begin position="121"/>
        <end position="306"/>
    </location>
</feature>
<dbReference type="GO" id="GO:0012505">
    <property type="term" value="C:endomembrane system"/>
    <property type="evidence" value="ECO:0007669"/>
    <property type="project" value="UniProtKB-SubCell"/>
</dbReference>
<keyword evidence="5" id="KW-0968">Cytoplasmic vesicle</keyword>
<keyword evidence="3" id="KW-0770">Synapse</keyword>
<accession>A0A8S3RBZ3</accession>
<keyword evidence="11" id="KW-1185">Reference proteome</keyword>
<name>A0A8S3RBZ3_MYTED</name>
<dbReference type="SMART" id="SM00164">
    <property type="entry name" value="TBC"/>
    <property type="match status" value="1"/>
</dbReference>
<comment type="subcellular location">
    <subcellularLocation>
        <location evidence="1">Cytoplasmic vesicle membrane</location>
    </subcellularLocation>
    <subcellularLocation>
        <location evidence="2">Endomembrane system</location>
        <topology evidence="2">Peripheral membrane protein</topology>
    </subcellularLocation>
    <subcellularLocation>
        <location evidence="6">Synapse</location>
    </subcellularLocation>
</comment>
<dbReference type="Pfam" id="PF00566">
    <property type="entry name" value="RabGAP-TBC"/>
    <property type="match status" value="1"/>
</dbReference>
<dbReference type="Proteomes" id="UP000683360">
    <property type="component" value="Unassembled WGS sequence"/>
</dbReference>
<evidence type="ECO:0000313" key="11">
    <source>
        <dbReference type="Proteomes" id="UP000683360"/>
    </source>
</evidence>
<dbReference type="OrthoDB" id="10065050at2759"/>
<dbReference type="GO" id="GO:0045202">
    <property type="term" value="C:synapse"/>
    <property type="evidence" value="ECO:0007669"/>
    <property type="project" value="UniProtKB-SubCell"/>
</dbReference>
<evidence type="ECO:0000259" key="8">
    <source>
        <dbReference type="PROSITE" id="PS50086"/>
    </source>
</evidence>
<evidence type="ECO:0000256" key="5">
    <source>
        <dbReference type="ARBA" id="ARBA00023329"/>
    </source>
</evidence>
<dbReference type="PROSITE" id="PS51886">
    <property type="entry name" value="TLDC"/>
    <property type="match status" value="1"/>
</dbReference>
<evidence type="ECO:0000256" key="4">
    <source>
        <dbReference type="ARBA" id="ARBA00023136"/>
    </source>
</evidence>
<feature type="domain" description="TLDc" evidence="9">
    <location>
        <begin position="424"/>
        <end position="597"/>
    </location>
</feature>